<dbReference type="Pfam" id="PF00954">
    <property type="entry name" value="S_locus_glycop"/>
    <property type="match status" value="1"/>
</dbReference>
<gene>
    <name evidence="23" type="primary">LOC103341830</name>
</gene>
<evidence type="ECO:0000256" key="13">
    <source>
        <dbReference type="ARBA" id="ARBA00023170"/>
    </source>
</evidence>
<evidence type="ECO:0000256" key="17">
    <source>
        <dbReference type="PIRNR" id="PIRNR000641"/>
    </source>
</evidence>
<evidence type="ECO:0000313" key="23">
    <source>
        <dbReference type="RefSeq" id="XP_008243607.2"/>
    </source>
</evidence>
<evidence type="ECO:0000259" key="21">
    <source>
        <dbReference type="PROSITE" id="PS50927"/>
    </source>
</evidence>
<keyword evidence="3" id="KW-0245">EGF-like domain</keyword>
<keyword evidence="12" id="KW-1015">Disulfide bond</keyword>
<keyword evidence="11 19" id="KW-0472">Membrane</keyword>
<dbReference type="Gene3D" id="3.30.200.20">
    <property type="entry name" value="Phosphorylase Kinase, domain 1"/>
    <property type="match status" value="1"/>
</dbReference>
<dbReference type="InterPro" id="IPR001480">
    <property type="entry name" value="Bulb-type_lectin_dom"/>
</dbReference>
<evidence type="ECO:0000256" key="18">
    <source>
        <dbReference type="PROSITE-ProRule" id="PRU10141"/>
    </source>
</evidence>
<proteinExistence type="inferred from homology"/>
<feature type="domain" description="Protein kinase" evidence="20">
    <location>
        <begin position="539"/>
        <end position="810"/>
    </location>
</feature>
<dbReference type="SUPFAM" id="SSF56112">
    <property type="entry name" value="Protein kinase-like (PK-like)"/>
    <property type="match status" value="1"/>
</dbReference>
<evidence type="ECO:0000256" key="3">
    <source>
        <dbReference type="ARBA" id="ARBA00022536"/>
    </source>
</evidence>
<evidence type="ECO:0000256" key="16">
    <source>
        <dbReference type="ARBA" id="ARBA00048679"/>
    </source>
</evidence>
<evidence type="ECO:0000256" key="4">
    <source>
        <dbReference type="ARBA" id="ARBA00022679"/>
    </source>
</evidence>
<keyword evidence="10 19" id="KW-1133">Transmembrane helix</keyword>
<keyword evidence="22" id="KW-1185">Reference proteome</keyword>
<feature type="transmembrane region" description="Helical" evidence="19">
    <location>
        <begin position="486"/>
        <end position="510"/>
    </location>
</feature>
<dbReference type="Proteomes" id="UP000694861">
    <property type="component" value="Unplaced"/>
</dbReference>
<feature type="binding site" evidence="18">
    <location>
        <position position="570"/>
    </location>
    <ligand>
        <name>ATP</name>
        <dbReference type="ChEBI" id="CHEBI:30616"/>
    </ligand>
</feature>
<comment type="catalytic activity">
    <reaction evidence="15 17">
        <text>L-threonyl-[protein] + ATP = O-phospho-L-threonyl-[protein] + ADP + H(+)</text>
        <dbReference type="Rhea" id="RHEA:46608"/>
        <dbReference type="Rhea" id="RHEA-COMP:11060"/>
        <dbReference type="Rhea" id="RHEA-COMP:11605"/>
        <dbReference type="ChEBI" id="CHEBI:15378"/>
        <dbReference type="ChEBI" id="CHEBI:30013"/>
        <dbReference type="ChEBI" id="CHEBI:30616"/>
        <dbReference type="ChEBI" id="CHEBI:61977"/>
        <dbReference type="ChEBI" id="CHEBI:456216"/>
        <dbReference type="EC" id="2.7.11.1"/>
    </reaction>
</comment>
<comment type="similarity">
    <text evidence="17">Belongs to the protein kinase superfamily. Ser/Thr protein kinase family.</text>
</comment>
<evidence type="ECO:0000313" key="22">
    <source>
        <dbReference type="Proteomes" id="UP000694861"/>
    </source>
</evidence>
<evidence type="ECO:0000259" key="20">
    <source>
        <dbReference type="PROSITE" id="PS50011"/>
    </source>
</evidence>
<dbReference type="InterPro" id="IPR051343">
    <property type="entry name" value="G-type_lectin_kinases/EP1-like"/>
</dbReference>
<dbReference type="EC" id="2.7.11.1" evidence="17"/>
<dbReference type="PROSITE" id="PS50011">
    <property type="entry name" value="PROTEIN_KINASE_DOM"/>
    <property type="match status" value="1"/>
</dbReference>
<organism evidence="22 23">
    <name type="scientific">Prunus mume</name>
    <name type="common">Japanese apricot</name>
    <name type="synonym">Armeniaca mume</name>
    <dbReference type="NCBI Taxonomy" id="102107"/>
    <lineage>
        <taxon>Eukaryota</taxon>
        <taxon>Viridiplantae</taxon>
        <taxon>Streptophyta</taxon>
        <taxon>Embryophyta</taxon>
        <taxon>Tracheophyta</taxon>
        <taxon>Spermatophyta</taxon>
        <taxon>Magnoliopsida</taxon>
        <taxon>eudicotyledons</taxon>
        <taxon>Gunneridae</taxon>
        <taxon>Pentapetalae</taxon>
        <taxon>rosids</taxon>
        <taxon>fabids</taxon>
        <taxon>Rosales</taxon>
        <taxon>Rosaceae</taxon>
        <taxon>Amygdaloideae</taxon>
        <taxon>Amygdaleae</taxon>
        <taxon>Prunus</taxon>
    </lineage>
</organism>
<keyword evidence="9 17" id="KW-0067">ATP-binding</keyword>
<evidence type="ECO:0000256" key="14">
    <source>
        <dbReference type="ARBA" id="ARBA00023180"/>
    </source>
</evidence>
<reference evidence="23" key="2">
    <citation type="submission" date="2025-08" db="UniProtKB">
        <authorList>
            <consortium name="RefSeq"/>
        </authorList>
    </citation>
    <scope>IDENTIFICATION</scope>
</reference>
<evidence type="ECO:0000256" key="19">
    <source>
        <dbReference type="SAM" id="Phobius"/>
    </source>
</evidence>
<sequence>MLYTHFQNGYCSTPNHIGARKLAMTITVRLLLFSSLFLLPVSVFAQTNGSIAVGASLTATAGNSSPWFSPSGDFAFGFLPLGNNDLFLLSIWYAKIPDRTIVWYANGDNKPALAPNGSTVNLANSGLELTSPQGEELWKSETIAGVVVNGVMNNTGNFVLQDGKSGNLWETFNNPTDTLLPGQKIERSGKLSSRYSETDYSKGRFQLLLQEDGKLVLSTINLPTEFANEPYYETDTTSGTVAGSEGKELVFNVSGYLYVLRENGGKHNLAGEEVVSARDNYIRATLNFDGIFAQYYHPKNFTGNVSWTLLWSEPDDICRRVTEDSGFGICGYNSICKLNADNRPTCQCPRGFSLLDPKEPFGSCKPDFIQGCEEDELTTTKDPYDVIVMTNIDWPISDYAQFRPFTAEKCNESCFQDCLCAVAVFRNETCWKKKLPLSNGRVDVSLNSKAFFKVRKDNTTLQFSPMPNPDDKKKKSSNTLIPVESVILATSIFVSFMFSAAVCLGFFFVFRKKQVRSIKNILDSNLYSFSYRELQEATNGFTEELGRGAFGVVYKGTIQIGSGVQVAVKKLNCVIQDGEKEFKTELRVIGKTHHKNLVCLVGYCDEGQHRLLVYEFLSNGTLASYLFADTKPSWTQRIEIACGVAKGLLYLHEECSTQVIHCDIKPQNILLDDYYTARISDFGLAKLLMMNQSHTHTAIRGTKGYVAPEWFRNMPITAKVDVYSFGVVLLEIICCRRSVDVENSCEERAILTDWVYDCYREGILDAVLDYEVEALDDRKKLVMIGIWCIQEDPSLRPTMRKVVQMLEGVVEVHVPPCPSPYTRTA</sequence>
<dbReference type="InterPro" id="IPR036426">
    <property type="entry name" value="Bulb-type_lectin_dom_sf"/>
</dbReference>
<evidence type="ECO:0000256" key="6">
    <source>
        <dbReference type="ARBA" id="ARBA00022729"/>
    </source>
</evidence>
<dbReference type="PROSITE" id="PS00108">
    <property type="entry name" value="PROTEIN_KINASE_ST"/>
    <property type="match status" value="1"/>
</dbReference>
<reference evidence="22" key="1">
    <citation type="journal article" date="2012" name="Nat. Commun.">
        <title>The genome of Prunus mume.</title>
        <authorList>
            <person name="Zhang Q."/>
            <person name="Chen W."/>
            <person name="Sun L."/>
            <person name="Zhao F."/>
            <person name="Huang B."/>
            <person name="Yang W."/>
            <person name="Tao Y."/>
            <person name="Wang J."/>
            <person name="Yuan Z."/>
            <person name="Fan G."/>
            <person name="Xing Z."/>
            <person name="Han C."/>
            <person name="Pan H."/>
            <person name="Zhong X."/>
            <person name="Shi W."/>
            <person name="Liang X."/>
            <person name="Du D."/>
            <person name="Sun F."/>
            <person name="Xu Z."/>
            <person name="Hao R."/>
            <person name="Lv T."/>
            <person name="Lv Y."/>
            <person name="Zheng Z."/>
            <person name="Sun M."/>
            <person name="Luo L."/>
            <person name="Cai M."/>
            <person name="Gao Y."/>
            <person name="Wang J."/>
            <person name="Yin Y."/>
            <person name="Xu X."/>
            <person name="Cheng T."/>
            <person name="Wang J."/>
        </authorList>
    </citation>
    <scope>NUCLEOTIDE SEQUENCE [LARGE SCALE GENOMIC DNA]</scope>
</reference>
<feature type="domain" description="Bulb-type lectin" evidence="21">
    <location>
        <begin position="48"/>
        <end position="173"/>
    </location>
</feature>
<evidence type="ECO:0000256" key="15">
    <source>
        <dbReference type="ARBA" id="ARBA00047899"/>
    </source>
</evidence>
<keyword evidence="14" id="KW-0325">Glycoprotein</keyword>
<dbReference type="PIRSF" id="PIRSF000641">
    <property type="entry name" value="SRK"/>
    <property type="match status" value="1"/>
</dbReference>
<dbReference type="RefSeq" id="XP_008243607.2">
    <property type="nucleotide sequence ID" value="XM_008245385.2"/>
</dbReference>
<dbReference type="PROSITE" id="PS50927">
    <property type="entry name" value="BULB_LECTIN"/>
    <property type="match status" value="1"/>
</dbReference>
<dbReference type="PANTHER" id="PTHR47976">
    <property type="entry name" value="G-TYPE LECTIN S-RECEPTOR-LIKE SERINE/THREONINE-PROTEIN KINASE SD2-5"/>
    <property type="match status" value="1"/>
</dbReference>
<dbReference type="InterPro" id="IPR011009">
    <property type="entry name" value="Kinase-like_dom_sf"/>
</dbReference>
<keyword evidence="2 17" id="KW-0723">Serine/threonine-protein kinase</keyword>
<evidence type="ECO:0000256" key="1">
    <source>
        <dbReference type="ARBA" id="ARBA00004167"/>
    </source>
</evidence>
<accession>A0ABM0PS17</accession>
<dbReference type="SMART" id="SM00108">
    <property type="entry name" value="B_lectin"/>
    <property type="match status" value="1"/>
</dbReference>
<dbReference type="GeneID" id="103341830"/>
<dbReference type="Gene3D" id="2.90.10.10">
    <property type="entry name" value="Bulb-type lectin domain"/>
    <property type="match status" value="2"/>
</dbReference>
<comment type="subcellular location">
    <subcellularLocation>
        <location evidence="1">Membrane</location>
        <topology evidence="1">Single-pass membrane protein</topology>
    </subcellularLocation>
</comment>
<dbReference type="InterPro" id="IPR008271">
    <property type="entry name" value="Ser/Thr_kinase_AS"/>
</dbReference>
<dbReference type="SUPFAM" id="SSF51110">
    <property type="entry name" value="alpha-D-mannose-specific plant lectins"/>
    <property type="match status" value="1"/>
</dbReference>
<name>A0ABM0PS17_PRUMU</name>
<evidence type="ECO:0000256" key="5">
    <source>
        <dbReference type="ARBA" id="ARBA00022692"/>
    </source>
</evidence>
<keyword evidence="13" id="KW-0675">Receptor</keyword>
<evidence type="ECO:0000256" key="2">
    <source>
        <dbReference type="ARBA" id="ARBA00022527"/>
    </source>
</evidence>
<keyword evidence="7 17" id="KW-0547">Nucleotide-binding</keyword>
<dbReference type="PROSITE" id="PS00107">
    <property type="entry name" value="PROTEIN_KINASE_ATP"/>
    <property type="match status" value="1"/>
</dbReference>
<evidence type="ECO:0000256" key="10">
    <source>
        <dbReference type="ARBA" id="ARBA00022989"/>
    </source>
</evidence>
<dbReference type="InterPro" id="IPR017441">
    <property type="entry name" value="Protein_kinase_ATP_BS"/>
</dbReference>
<evidence type="ECO:0000256" key="7">
    <source>
        <dbReference type="ARBA" id="ARBA00022741"/>
    </source>
</evidence>
<dbReference type="CDD" id="cd14066">
    <property type="entry name" value="STKc_IRAK"/>
    <property type="match status" value="1"/>
</dbReference>
<protein>
    <recommendedName>
        <fullName evidence="17">Receptor-like serine/threonine-protein kinase</fullName>
        <ecNumber evidence="17">2.7.11.1</ecNumber>
    </recommendedName>
</protein>
<dbReference type="InterPro" id="IPR000719">
    <property type="entry name" value="Prot_kinase_dom"/>
</dbReference>
<comment type="catalytic activity">
    <reaction evidence="16 17">
        <text>L-seryl-[protein] + ATP = O-phospho-L-seryl-[protein] + ADP + H(+)</text>
        <dbReference type="Rhea" id="RHEA:17989"/>
        <dbReference type="Rhea" id="RHEA-COMP:9863"/>
        <dbReference type="Rhea" id="RHEA-COMP:11604"/>
        <dbReference type="ChEBI" id="CHEBI:15378"/>
        <dbReference type="ChEBI" id="CHEBI:29999"/>
        <dbReference type="ChEBI" id="CHEBI:30616"/>
        <dbReference type="ChEBI" id="CHEBI:83421"/>
        <dbReference type="ChEBI" id="CHEBI:456216"/>
        <dbReference type="EC" id="2.7.11.1"/>
    </reaction>
</comment>
<keyword evidence="6" id="KW-0732">Signal</keyword>
<dbReference type="InterPro" id="IPR024171">
    <property type="entry name" value="SRK-like_kinase"/>
</dbReference>
<keyword evidence="8 17" id="KW-0418">Kinase</keyword>
<dbReference type="SMART" id="SM00220">
    <property type="entry name" value="S_TKc"/>
    <property type="match status" value="1"/>
</dbReference>
<dbReference type="PANTHER" id="PTHR47976:SF15">
    <property type="entry name" value="G-TYPE LECTIN S-RECEPTOR-LIKE SERINE_THREONINE-PROTEIN KINASE RLK1"/>
    <property type="match status" value="1"/>
</dbReference>
<keyword evidence="4 17" id="KW-0808">Transferase</keyword>
<evidence type="ECO:0000256" key="12">
    <source>
        <dbReference type="ARBA" id="ARBA00023157"/>
    </source>
</evidence>
<keyword evidence="5 19" id="KW-0812">Transmembrane</keyword>
<evidence type="ECO:0000256" key="8">
    <source>
        <dbReference type="ARBA" id="ARBA00022777"/>
    </source>
</evidence>
<dbReference type="Gene3D" id="1.10.510.10">
    <property type="entry name" value="Transferase(Phosphotransferase) domain 1"/>
    <property type="match status" value="1"/>
</dbReference>
<dbReference type="Pfam" id="PF01453">
    <property type="entry name" value="B_lectin"/>
    <property type="match status" value="1"/>
</dbReference>
<evidence type="ECO:0000256" key="9">
    <source>
        <dbReference type="ARBA" id="ARBA00022840"/>
    </source>
</evidence>
<dbReference type="InterPro" id="IPR000858">
    <property type="entry name" value="S_locus_glycoprot_dom"/>
</dbReference>
<dbReference type="Pfam" id="PF00069">
    <property type="entry name" value="Pkinase"/>
    <property type="match status" value="1"/>
</dbReference>
<evidence type="ECO:0000256" key="11">
    <source>
        <dbReference type="ARBA" id="ARBA00023136"/>
    </source>
</evidence>